<evidence type="ECO:0000313" key="3">
    <source>
        <dbReference type="Proteomes" id="UP001500893"/>
    </source>
</evidence>
<dbReference type="EMBL" id="BAAAVM010000049">
    <property type="protein sequence ID" value="GAA3147610.1"/>
    <property type="molecule type" value="Genomic_DNA"/>
</dbReference>
<accession>A0ABP6NIV4</accession>
<dbReference type="Proteomes" id="UP001500893">
    <property type="component" value="Unassembled WGS sequence"/>
</dbReference>
<keyword evidence="3" id="KW-1185">Reference proteome</keyword>
<feature type="compositionally biased region" description="Basic and acidic residues" evidence="1">
    <location>
        <begin position="55"/>
        <end position="64"/>
    </location>
</feature>
<sequence length="73" mass="8484">MPTIMEILRHKQISQTRRYVKGRSHLSRDAMRRTGEFFVPQPSPPPAQNPGPTETRSETADTRAARSLRRRIR</sequence>
<evidence type="ECO:0000256" key="1">
    <source>
        <dbReference type="SAM" id="MobiDB-lite"/>
    </source>
</evidence>
<gene>
    <name evidence="2" type="ORF">GCM10010521_38620</name>
</gene>
<name>A0ABP6NIV4_9ACTN</name>
<feature type="compositionally biased region" description="Basic and acidic residues" evidence="1">
    <location>
        <begin position="26"/>
        <end position="35"/>
    </location>
</feature>
<proteinExistence type="predicted"/>
<reference evidence="3" key="1">
    <citation type="journal article" date="2019" name="Int. J. Syst. Evol. Microbiol.">
        <title>The Global Catalogue of Microorganisms (GCM) 10K type strain sequencing project: providing services to taxonomists for standard genome sequencing and annotation.</title>
        <authorList>
            <consortium name="The Broad Institute Genomics Platform"/>
            <consortium name="The Broad Institute Genome Sequencing Center for Infectious Disease"/>
            <person name="Wu L."/>
            <person name="Ma J."/>
        </authorList>
    </citation>
    <scope>NUCLEOTIDE SEQUENCE [LARGE SCALE GENOMIC DNA]</scope>
    <source>
        <strain evidence="3">JCM 11574</strain>
    </source>
</reference>
<evidence type="ECO:0008006" key="4">
    <source>
        <dbReference type="Google" id="ProtNLM"/>
    </source>
</evidence>
<organism evidence="2 3">
    <name type="scientific">Streptomyces rameus</name>
    <dbReference type="NCBI Taxonomy" id="68261"/>
    <lineage>
        <taxon>Bacteria</taxon>
        <taxon>Bacillati</taxon>
        <taxon>Actinomycetota</taxon>
        <taxon>Actinomycetes</taxon>
        <taxon>Kitasatosporales</taxon>
        <taxon>Streptomycetaceae</taxon>
        <taxon>Streptomyces</taxon>
    </lineage>
</organism>
<evidence type="ECO:0000313" key="2">
    <source>
        <dbReference type="EMBL" id="GAA3147610.1"/>
    </source>
</evidence>
<protein>
    <recommendedName>
        <fullName evidence="4">Integrase</fullName>
    </recommendedName>
</protein>
<feature type="region of interest" description="Disordered" evidence="1">
    <location>
        <begin position="16"/>
        <end position="73"/>
    </location>
</feature>
<comment type="caution">
    <text evidence="2">The sequence shown here is derived from an EMBL/GenBank/DDBJ whole genome shotgun (WGS) entry which is preliminary data.</text>
</comment>